<dbReference type="Pfam" id="PF25209">
    <property type="entry name" value="Phage_capsid_4"/>
    <property type="match status" value="1"/>
</dbReference>
<keyword evidence="5" id="KW-0614">Plasmid</keyword>
<accession>A0A140E9M0</accession>
<dbReference type="GO" id="GO:0006508">
    <property type="term" value="P:proteolysis"/>
    <property type="evidence" value="ECO:0007669"/>
    <property type="project" value="UniProtKB-KW"/>
</dbReference>
<name>A0A140E9M0_SYNE7</name>
<protein>
    <recommendedName>
        <fullName evidence="4">Prohead serine protease domain-containing protein</fullName>
    </recommendedName>
</protein>
<evidence type="ECO:0000259" key="4">
    <source>
        <dbReference type="Pfam" id="PF04586"/>
    </source>
</evidence>
<reference evidence="5" key="1">
    <citation type="submission" date="2015-09" db="EMBL/GenBank/DDBJ databases">
        <title>Self-replicating shuttle vectors based on pANS, a small endogenous plasmid of the unicellular cyanobacterium Synechococcus elongatus PCC7942.</title>
        <authorList>
            <person name="Chen Y."/>
            <person name="Golden S.S."/>
            <person name="Golden J.W."/>
        </authorList>
    </citation>
    <scope>NUCLEOTIDE SEQUENCE</scope>
    <source>
        <strain evidence="5">PCC 7942</strain>
        <plasmid evidence="5">pANS</plasmid>
    </source>
</reference>
<sequence length="534" mass="57191">MALTRALPTSLNPATYSLTAVIASSAALIDGHQLVIADDLSNIERPDPLPVLTDHDASTSAVVGTATALRAERLENGETGLLATITLLEHPDRDRLWELISSGAISWSVRFVSTDYDDLRDSIVVNRWRLLEVSAVAIPADPNAQTRSAAEQRWAADIVKAVSRARLDQSLADELIRSGATRQQARSRILEELASREAPSVTQIHVTRERQSPIANAVARAFDGQESLAWALRAAGIQGRTPAQVIARAMSTSDLPAALESTGDRILQQRFSAPARGVLRIANIRPLNDYREASTVATGLVGEARPIRQGGEITFSYVEDSLAKYKPQRFGLGLVATPESLSNDDLAGLQQGFAELGDACLSAEVAALVALIEGSANGAPAPDGLALFAPEHLNETTDETGITLPSLGAAIALLRSQATIGGRLLDQEPGLILASPESELPIRQLVADLQVNSRDEFNPWSLEVAIDARLSGSYYYLVARGNLPLELGRLTPAPQLTSEVQFETGFYRAKAEHSFGCCVVDHRPIVRISTASGV</sequence>
<organism evidence="5">
    <name type="scientific">Synechococcus elongatus (strain ATCC 33912 / PCC 7942 / FACHB-805)</name>
    <name type="common">Anacystis nidulans R2</name>
    <dbReference type="NCBI Taxonomy" id="1140"/>
    <lineage>
        <taxon>Bacteria</taxon>
        <taxon>Bacillati</taxon>
        <taxon>Cyanobacteriota</taxon>
        <taxon>Cyanophyceae</taxon>
        <taxon>Synechococcales</taxon>
        <taxon>Synechococcaceae</taxon>
        <taxon>Synechococcus</taxon>
    </lineage>
</organism>
<keyword evidence="2" id="KW-0645">Protease</keyword>
<evidence type="ECO:0000313" key="5">
    <source>
        <dbReference type="EMBL" id="AMK92589.1"/>
    </source>
</evidence>
<proteinExistence type="predicted"/>
<dbReference type="EMBL" id="KT751091">
    <property type="protein sequence ID" value="AMK92589.1"/>
    <property type="molecule type" value="Genomic_DNA"/>
</dbReference>
<dbReference type="InterPro" id="IPR054613">
    <property type="entry name" value="Peptidase_S78_dom"/>
</dbReference>
<dbReference type="GO" id="GO:0008233">
    <property type="term" value="F:peptidase activity"/>
    <property type="evidence" value="ECO:0007669"/>
    <property type="project" value="UniProtKB-KW"/>
</dbReference>
<evidence type="ECO:0000256" key="3">
    <source>
        <dbReference type="ARBA" id="ARBA00022801"/>
    </source>
</evidence>
<evidence type="ECO:0000256" key="1">
    <source>
        <dbReference type="ARBA" id="ARBA00022612"/>
    </source>
</evidence>
<dbReference type="RefSeq" id="WP_040113205.1">
    <property type="nucleotide sequence ID" value="NZ_CP130604.1"/>
</dbReference>
<evidence type="ECO:0000256" key="2">
    <source>
        <dbReference type="ARBA" id="ARBA00022670"/>
    </source>
</evidence>
<dbReference type="AlphaFoldDB" id="A0A140E9M0"/>
<geneLocation type="plasmid" evidence="5">
    <name>pANS</name>
</geneLocation>
<keyword evidence="3" id="KW-0378">Hydrolase</keyword>
<dbReference type="Pfam" id="PF04586">
    <property type="entry name" value="Peptidase_S78"/>
    <property type="match status" value="1"/>
</dbReference>
<keyword evidence="1" id="KW-1188">Viral release from host cell</keyword>
<feature type="domain" description="Prohead serine protease" evidence="4">
    <location>
        <begin position="49"/>
        <end position="149"/>
    </location>
</feature>
<dbReference type="GeneID" id="72431570"/>